<keyword evidence="1" id="KW-0813">Transport</keyword>
<dbReference type="PANTHER" id="PTHR36008:SF1">
    <property type="entry name" value="OS09G0478400 PROTEIN"/>
    <property type="match status" value="1"/>
</dbReference>
<evidence type="ECO:0000256" key="2">
    <source>
        <dbReference type="ARBA" id="ARBA00022723"/>
    </source>
</evidence>
<gene>
    <name evidence="8" type="ORF">SDJN03_14767</name>
</gene>
<keyword evidence="2" id="KW-0479">Metal-binding</keyword>
<evidence type="ECO:0000313" key="9">
    <source>
        <dbReference type="Proteomes" id="UP000685013"/>
    </source>
</evidence>
<keyword evidence="6" id="KW-1133">Transmembrane helix</keyword>
<dbReference type="PROSITE" id="PS50903">
    <property type="entry name" value="RUBREDOXIN_LIKE"/>
    <property type="match status" value="1"/>
</dbReference>
<evidence type="ECO:0000256" key="3">
    <source>
        <dbReference type="ARBA" id="ARBA00022982"/>
    </source>
</evidence>
<protein>
    <recommendedName>
        <fullName evidence="7">Rubredoxin-like domain-containing protein</fullName>
    </recommendedName>
</protein>
<feature type="compositionally biased region" description="Basic and acidic residues" evidence="5">
    <location>
        <begin position="211"/>
        <end position="222"/>
    </location>
</feature>
<organism evidence="8 9">
    <name type="scientific">Cucurbita argyrosperma subsp. sororia</name>
    <dbReference type="NCBI Taxonomy" id="37648"/>
    <lineage>
        <taxon>Eukaryota</taxon>
        <taxon>Viridiplantae</taxon>
        <taxon>Streptophyta</taxon>
        <taxon>Embryophyta</taxon>
        <taxon>Tracheophyta</taxon>
        <taxon>Spermatophyta</taxon>
        <taxon>Magnoliopsida</taxon>
        <taxon>eudicotyledons</taxon>
        <taxon>Gunneridae</taxon>
        <taxon>Pentapetalae</taxon>
        <taxon>rosids</taxon>
        <taxon>fabids</taxon>
        <taxon>Cucurbitales</taxon>
        <taxon>Cucurbitaceae</taxon>
        <taxon>Cucurbiteae</taxon>
        <taxon>Cucurbita</taxon>
    </lineage>
</organism>
<reference evidence="8 9" key="1">
    <citation type="journal article" date="2021" name="Hortic Res">
        <title>The domestication of Cucurbita argyrosperma as revealed by the genome of its wild relative.</title>
        <authorList>
            <person name="Barrera-Redondo J."/>
            <person name="Sanchez-de la Vega G."/>
            <person name="Aguirre-Liguori J.A."/>
            <person name="Castellanos-Morales G."/>
            <person name="Gutierrez-Guerrero Y.T."/>
            <person name="Aguirre-Dugua X."/>
            <person name="Aguirre-Planter E."/>
            <person name="Tenaillon M.I."/>
            <person name="Lira-Saade R."/>
            <person name="Eguiarte L.E."/>
        </authorList>
    </citation>
    <scope>NUCLEOTIDE SEQUENCE [LARGE SCALE GENOMIC DNA]</scope>
    <source>
        <strain evidence="8">JBR-2021</strain>
    </source>
</reference>
<evidence type="ECO:0000256" key="4">
    <source>
        <dbReference type="ARBA" id="ARBA00023004"/>
    </source>
</evidence>
<dbReference type="AlphaFoldDB" id="A0AAV6N0R0"/>
<dbReference type="PANTHER" id="PTHR36008">
    <property type="entry name" value="OS09G0478400 PROTEIN"/>
    <property type="match status" value="1"/>
</dbReference>
<evidence type="ECO:0000313" key="8">
    <source>
        <dbReference type="EMBL" id="KAG6589344.1"/>
    </source>
</evidence>
<keyword evidence="6" id="KW-0472">Membrane</keyword>
<feature type="transmembrane region" description="Helical" evidence="6">
    <location>
        <begin position="334"/>
        <end position="357"/>
    </location>
</feature>
<evidence type="ECO:0000256" key="5">
    <source>
        <dbReference type="SAM" id="MobiDB-lite"/>
    </source>
</evidence>
<dbReference type="EMBL" id="JAGKQH010000010">
    <property type="protein sequence ID" value="KAG6589344.1"/>
    <property type="molecule type" value="Genomic_DNA"/>
</dbReference>
<name>A0AAV6N0R0_9ROSI</name>
<keyword evidence="6" id="KW-0812">Transmembrane</keyword>
<feature type="region of interest" description="Disordered" evidence="5">
    <location>
        <begin position="201"/>
        <end position="225"/>
    </location>
</feature>
<feature type="non-terminal residue" evidence="8">
    <location>
        <position position="1"/>
    </location>
</feature>
<feature type="domain" description="Rubredoxin-like" evidence="7">
    <location>
        <begin position="268"/>
        <end position="308"/>
    </location>
</feature>
<dbReference type="GO" id="GO:0005506">
    <property type="term" value="F:iron ion binding"/>
    <property type="evidence" value="ECO:0007669"/>
    <property type="project" value="InterPro"/>
</dbReference>
<dbReference type="InterPro" id="IPR024934">
    <property type="entry name" value="Rubredoxin-like_dom"/>
</dbReference>
<accession>A0AAV6N0R0</accession>
<dbReference type="InterPro" id="IPR024935">
    <property type="entry name" value="Rubredoxin_dom"/>
</dbReference>
<dbReference type="Proteomes" id="UP000685013">
    <property type="component" value="Chromosome 10"/>
</dbReference>
<keyword evidence="9" id="KW-1185">Reference proteome</keyword>
<evidence type="ECO:0000256" key="6">
    <source>
        <dbReference type="SAM" id="Phobius"/>
    </source>
</evidence>
<sequence length="361" mass="41293">MTGFGYGLRVLRRQMHLLQQRECPSEALKVKIAELERFRKKKKSVKQFIVDVPESKSFLDTASMPMILTAVGVALFAKLLMMYDESRSEELIERKIKNSPPGQGTVRMLSREEWEEMREVRPRTPFESKLARPNARIRTGEPVHREDLKDWTVDVLSNALTRAEESISYMIFYVENNQVAMNRDRDSRWWKSLDSASSLSLHLPPNPHSKINQEDGGADRDSMLWGSASNRSSLKSSFISPLRQIPSTRKQKCAVAAAPKFSMRVASKQAYICRDCGYIYNDRTPFEKLPDNYFCPVCGAPKRRFRPYEQSVTKNDNEFDVRKARKAQIQKDEAIGKVLPIAAAVGIVALVGLYLYLNSVF</sequence>
<evidence type="ECO:0000259" key="7">
    <source>
        <dbReference type="PROSITE" id="PS50903"/>
    </source>
</evidence>
<dbReference type="CDD" id="cd00730">
    <property type="entry name" value="rubredoxin"/>
    <property type="match status" value="1"/>
</dbReference>
<comment type="caution">
    <text evidence="8">The sequence shown here is derived from an EMBL/GenBank/DDBJ whole genome shotgun (WGS) entry which is preliminary data.</text>
</comment>
<keyword evidence="3" id="KW-0249">Electron transport</keyword>
<evidence type="ECO:0000256" key="1">
    <source>
        <dbReference type="ARBA" id="ARBA00022448"/>
    </source>
</evidence>
<proteinExistence type="predicted"/>
<keyword evidence="4" id="KW-0408">Iron</keyword>